<evidence type="ECO:0000259" key="11">
    <source>
        <dbReference type="Pfam" id="PF09813"/>
    </source>
</evidence>
<dbReference type="GO" id="GO:0005743">
    <property type="term" value="C:mitochondrial inner membrane"/>
    <property type="evidence" value="ECO:0007669"/>
    <property type="project" value="UniProtKB-UniRule"/>
</dbReference>
<keyword evidence="7 9" id="KW-0496">Mitochondrion</keyword>
<feature type="domain" description="Cytochrome c oxidase assembly factor 3 mitochondrial coiled-coil" evidence="11">
    <location>
        <begin position="20"/>
        <end position="60"/>
    </location>
</feature>
<accession>A0A4U0XJI7</accession>
<feature type="transmembrane region" description="Helical" evidence="9">
    <location>
        <begin position="32"/>
        <end position="53"/>
    </location>
</feature>
<gene>
    <name evidence="12" type="ORF">B0A49_02453</name>
</gene>
<dbReference type="EMBL" id="NAJN01000192">
    <property type="protein sequence ID" value="TKA77352.1"/>
    <property type="molecule type" value="Genomic_DNA"/>
</dbReference>
<protein>
    <recommendedName>
        <fullName evidence="9">Cytochrome c oxidase assembly factor 3</fullName>
    </recommendedName>
</protein>
<evidence type="ECO:0000313" key="12">
    <source>
        <dbReference type="EMBL" id="TKA77352.1"/>
    </source>
</evidence>
<evidence type="ECO:0000256" key="1">
    <source>
        <dbReference type="ARBA" id="ARBA00003064"/>
    </source>
</evidence>
<dbReference type="STRING" id="331657.A0A4U0XJI7"/>
<comment type="caution">
    <text evidence="12">The sequence shown here is derived from an EMBL/GenBank/DDBJ whole genome shotgun (WGS) entry which is preliminary data.</text>
</comment>
<dbReference type="InterPro" id="IPR018628">
    <property type="entry name" value="Coa3_CC"/>
</dbReference>
<dbReference type="AlphaFoldDB" id="A0A4U0XJI7"/>
<comment type="subcellular location">
    <subcellularLocation>
        <location evidence="2">Mitochondrion membrane</location>
        <topology evidence="2">Single-pass membrane protein</topology>
    </subcellularLocation>
</comment>
<dbReference type="OrthoDB" id="10018333at2759"/>
<keyword evidence="13" id="KW-1185">Reference proteome</keyword>
<comment type="function">
    <text evidence="1 9">Required for assembly of cytochrome c oxidase (complex IV).</text>
</comment>
<evidence type="ECO:0000256" key="3">
    <source>
        <dbReference type="ARBA" id="ARBA00007035"/>
    </source>
</evidence>
<evidence type="ECO:0000256" key="4">
    <source>
        <dbReference type="ARBA" id="ARBA00011351"/>
    </source>
</evidence>
<comment type="similarity">
    <text evidence="3 9">Belongs to the COA3 family.</text>
</comment>
<dbReference type="PANTHER" id="PTHR15642:SF3">
    <property type="entry name" value="CYTOCHROME C OXIDASE ASSEMBLY FACTOR 3 HOMOLOG, MITOCHONDRIAL"/>
    <property type="match status" value="1"/>
</dbReference>
<sequence>MPVIPRSSYYDKHYKQSAALIRARRPYLVKNLLTGAAIFTFTIGVYAFTIRAVSQDEFEDVKVPDAPVQPPHTPNVSPNRSSGSTSIGA</sequence>
<feature type="region of interest" description="Disordered" evidence="10">
    <location>
        <begin position="62"/>
        <end position="89"/>
    </location>
</feature>
<evidence type="ECO:0000256" key="2">
    <source>
        <dbReference type="ARBA" id="ARBA00004304"/>
    </source>
</evidence>
<dbReference type="InterPro" id="IPR041752">
    <property type="entry name" value="Coa3"/>
</dbReference>
<dbReference type="GO" id="GO:0033617">
    <property type="term" value="P:mitochondrial respiratory chain complex IV assembly"/>
    <property type="evidence" value="ECO:0007669"/>
    <property type="project" value="UniProtKB-UniRule"/>
</dbReference>
<keyword evidence="5 9" id="KW-0812">Transmembrane</keyword>
<reference evidence="12 13" key="1">
    <citation type="submission" date="2017-03" db="EMBL/GenBank/DDBJ databases">
        <title>Genomes of endolithic fungi from Antarctica.</title>
        <authorList>
            <person name="Coleine C."/>
            <person name="Masonjones S."/>
            <person name="Stajich J.E."/>
        </authorList>
    </citation>
    <scope>NUCLEOTIDE SEQUENCE [LARGE SCALE GENOMIC DNA]</scope>
    <source>
        <strain evidence="12 13">CCFEE 5187</strain>
    </source>
</reference>
<proteinExistence type="inferred from homology"/>
<dbReference type="PANTHER" id="PTHR15642">
    <property type="entry name" value="CYTOCHROME C OXIDASE ASSEMBLY FACTOR 3, MITOCHONDRIAL"/>
    <property type="match status" value="1"/>
</dbReference>
<feature type="compositionally biased region" description="Polar residues" evidence="10">
    <location>
        <begin position="74"/>
        <end position="89"/>
    </location>
</feature>
<dbReference type="Proteomes" id="UP000308768">
    <property type="component" value="Unassembled WGS sequence"/>
</dbReference>
<name>A0A4U0XJI7_9PEZI</name>
<dbReference type="Pfam" id="PF09813">
    <property type="entry name" value="Coa3_cc"/>
    <property type="match status" value="1"/>
</dbReference>
<evidence type="ECO:0000256" key="5">
    <source>
        <dbReference type="ARBA" id="ARBA00022692"/>
    </source>
</evidence>
<evidence type="ECO:0000256" key="8">
    <source>
        <dbReference type="ARBA" id="ARBA00023136"/>
    </source>
</evidence>
<comment type="subunit">
    <text evidence="4 9">Component of 250-400 kDa complexes called cytochrome oxidase assembly intermediates or COA complexes.</text>
</comment>
<organism evidence="12 13">
    <name type="scientific">Cryomyces minteri</name>
    <dbReference type="NCBI Taxonomy" id="331657"/>
    <lineage>
        <taxon>Eukaryota</taxon>
        <taxon>Fungi</taxon>
        <taxon>Dikarya</taxon>
        <taxon>Ascomycota</taxon>
        <taxon>Pezizomycotina</taxon>
        <taxon>Dothideomycetes</taxon>
        <taxon>Dothideomycetes incertae sedis</taxon>
        <taxon>Cryomyces</taxon>
    </lineage>
</organism>
<keyword evidence="9" id="KW-0999">Mitochondrion inner membrane</keyword>
<keyword evidence="8 9" id="KW-0472">Membrane</keyword>
<evidence type="ECO:0000256" key="9">
    <source>
        <dbReference type="RuleBase" id="RU367056"/>
    </source>
</evidence>
<evidence type="ECO:0000256" key="7">
    <source>
        <dbReference type="ARBA" id="ARBA00023128"/>
    </source>
</evidence>
<keyword evidence="6 9" id="KW-1133">Transmembrane helix</keyword>
<evidence type="ECO:0000256" key="6">
    <source>
        <dbReference type="ARBA" id="ARBA00022989"/>
    </source>
</evidence>
<evidence type="ECO:0000256" key="10">
    <source>
        <dbReference type="SAM" id="MobiDB-lite"/>
    </source>
</evidence>
<evidence type="ECO:0000313" key="13">
    <source>
        <dbReference type="Proteomes" id="UP000308768"/>
    </source>
</evidence>